<feature type="signal peptide" evidence="1">
    <location>
        <begin position="1"/>
        <end position="17"/>
    </location>
</feature>
<gene>
    <name evidence="2" type="ORF">ElP_27260</name>
</gene>
<proteinExistence type="predicted"/>
<dbReference type="EMBL" id="CP036426">
    <property type="protein sequence ID" value="QDV34829.1"/>
    <property type="molecule type" value="Genomic_DNA"/>
</dbReference>
<evidence type="ECO:0000256" key="1">
    <source>
        <dbReference type="SAM" id="SignalP"/>
    </source>
</evidence>
<evidence type="ECO:0000313" key="2">
    <source>
        <dbReference type="EMBL" id="QDV34829.1"/>
    </source>
</evidence>
<sequence length="163" mass="17102" precursor="true">MLMRPIALLRLGLLGLAAGLSGCGSDPEVDPDQVRRVTLYALDPVPAPPADGDPSLASFRGYPVLGLVHVEQADRASVLIDAFNNGVARGGTVVDCFWPRHGLQVERIGGEVVDYVICFECLQFVSHRGESSASGTTDRSPQPVFDALLRSAGVPLAPPSGPG</sequence>
<evidence type="ECO:0008006" key="4">
    <source>
        <dbReference type="Google" id="ProtNLM"/>
    </source>
</evidence>
<dbReference type="Proteomes" id="UP000317835">
    <property type="component" value="Chromosome"/>
</dbReference>
<evidence type="ECO:0000313" key="3">
    <source>
        <dbReference type="Proteomes" id="UP000317835"/>
    </source>
</evidence>
<keyword evidence="3" id="KW-1185">Reference proteome</keyword>
<protein>
    <recommendedName>
        <fullName evidence="4">Lipoprotein</fullName>
    </recommendedName>
</protein>
<name>A0A518H1V0_9BACT</name>
<dbReference type="AlphaFoldDB" id="A0A518H1V0"/>
<organism evidence="2 3">
    <name type="scientific">Tautonia plasticadhaerens</name>
    <dbReference type="NCBI Taxonomy" id="2527974"/>
    <lineage>
        <taxon>Bacteria</taxon>
        <taxon>Pseudomonadati</taxon>
        <taxon>Planctomycetota</taxon>
        <taxon>Planctomycetia</taxon>
        <taxon>Isosphaerales</taxon>
        <taxon>Isosphaeraceae</taxon>
        <taxon>Tautonia</taxon>
    </lineage>
</organism>
<reference evidence="2 3" key="1">
    <citation type="submission" date="2019-02" db="EMBL/GenBank/DDBJ databases">
        <title>Deep-cultivation of Planctomycetes and their phenomic and genomic characterization uncovers novel biology.</title>
        <authorList>
            <person name="Wiegand S."/>
            <person name="Jogler M."/>
            <person name="Boedeker C."/>
            <person name="Pinto D."/>
            <person name="Vollmers J."/>
            <person name="Rivas-Marin E."/>
            <person name="Kohn T."/>
            <person name="Peeters S.H."/>
            <person name="Heuer A."/>
            <person name="Rast P."/>
            <person name="Oberbeckmann S."/>
            <person name="Bunk B."/>
            <person name="Jeske O."/>
            <person name="Meyerdierks A."/>
            <person name="Storesund J.E."/>
            <person name="Kallscheuer N."/>
            <person name="Luecker S."/>
            <person name="Lage O.M."/>
            <person name="Pohl T."/>
            <person name="Merkel B.J."/>
            <person name="Hornburger P."/>
            <person name="Mueller R.-W."/>
            <person name="Bruemmer F."/>
            <person name="Labrenz M."/>
            <person name="Spormann A.M."/>
            <person name="Op den Camp H."/>
            <person name="Overmann J."/>
            <person name="Amann R."/>
            <person name="Jetten M.S.M."/>
            <person name="Mascher T."/>
            <person name="Medema M.H."/>
            <person name="Devos D.P."/>
            <person name="Kaster A.-K."/>
            <person name="Ovreas L."/>
            <person name="Rohde M."/>
            <person name="Galperin M.Y."/>
            <person name="Jogler C."/>
        </authorList>
    </citation>
    <scope>NUCLEOTIDE SEQUENCE [LARGE SCALE GENOMIC DNA]</scope>
    <source>
        <strain evidence="2 3">ElP</strain>
    </source>
</reference>
<keyword evidence="1" id="KW-0732">Signal</keyword>
<accession>A0A518H1V0</accession>
<dbReference type="OrthoDB" id="289875at2"/>
<dbReference type="KEGG" id="tpla:ElP_27260"/>
<feature type="chain" id="PRO_5021817370" description="Lipoprotein" evidence="1">
    <location>
        <begin position="18"/>
        <end position="163"/>
    </location>
</feature>
<dbReference type="RefSeq" id="WP_145270006.1">
    <property type="nucleotide sequence ID" value="NZ_CP036426.1"/>
</dbReference>
<dbReference type="PROSITE" id="PS51257">
    <property type="entry name" value="PROKAR_LIPOPROTEIN"/>
    <property type="match status" value="1"/>
</dbReference>